<feature type="non-terminal residue" evidence="1">
    <location>
        <position position="120"/>
    </location>
</feature>
<protein>
    <submittedName>
        <fullName evidence="1">Uncharacterized protein</fullName>
    </submittedName>
</protein>
<accession>A0A1V1NQZ6</accession>
<dbReference type="InterPro" id="IPR013783">
    <property type="entry name" value="Ig-like_fold"/>
</dbReference>
<evidence type="ECO:0000313" key="1">
    <source>
        <dbReference type="EMBL" id="ETR64999.1"/>
    </source>
</evidence>
<evidence type="ECO:0000313" key="2">
    <source>
        <dbReference type="Proteomes" id="UP000189670"/>
    </source>
</evidence>
<proteinExistence type="predicted"/>
<dbReference type="Gene3D" id="2.60.40.10">
    <property type="entry name" value="Immunoglobulins"/>
    <property type="match status" value="1"/>
</dbReference>
<sequence>MNDAPIVGNINDIAIDEYSVTHPISFTLVDIDADALTVSVYSSDNSIVAFDSKTITFCNNQACVNENIICLDANSFSHYLTLTIFPAKDGVASITVTAFDGELTGSTAFKLTVNNVNQPP</sequence>
<dbReference type="Proteomes" id="UP000189670">
    <property type="component" value="Unassembled WGS sequence"/>
</dbReference>
<dbReference type="AlphaFoldDB" id="A0A1V1NQZ6"/>
<dbReference type="EMBL" id="ATBP01003336">
    <property type="protein sequence ID" value="ETR64999.1"/>
    <property type="molecule type" value="Genomic_DNA"/>
</dbReference>
<comment type="caution">
    <text evidence="1">The sequence shown here is derived from an EMBL/GenBank/DDBJ whole genome shotgun (WGS) entry which is preliminary data.</text>
</comment>
<organism evidence="1 2">
    <name type="scientific">Candidatus Magnetoglobus multicellularis str. Araruama</name>
    <dbReference type="NCBI Taxonomy" id="890399"/>
    <lineage>
        <taxon>Bacteria</taxon>
        <taxon>Pseudomonadati</taxon>
        <taxon>Thermodesulfobacteriota</taxon>
        <taxon>Desulfobacteria</taxon>
        <taxon>Desulfobacterales</taxon>
        <taxon>Desulfobacteraceae</taxon>
        <taxon>Candidatus Magnetoglobus</taxon>
    </lineage>
</organism>
<gene>
    <name evidence="1" type="ORF">OMM_14980</name>
</gene>
<reference evidence="2" key="1">
    <citation type="submission" date="2012-11" db="EMBL/GenBank/DDBJ databases">
        <authorList>
            <person name="Lucero-Rivera Y.E."/>
            <person name="Tovar-Ramirez D."/>
        </authorList>
    </citation>
    <scope>NUCLEOTIDE SEQUENCE [LARGE SCALE GENOMIC DNA]</scope>
    <source>
        <strain evidence="2">Araruama</strain>
    </source>
</reference>
<name>A0A1V1NQZ6_9BACT</name>